<proteinExistence type="predicted"/>
<evidence type="ECO:0000313" key="1">
    <source>
        <dbReference type="EMBL" id="KAL0934681.1"/>
    </source>
</evidence>
<organism evidence="1 2">
    <name type="scientific">Colletotrichum truncatum</name>
    <name type="common">Anthracnose fungus</name>
    <name type="synonym">Colletotrichum capsici</name>
    <dbReference type="NCBI Taxonomy" id="5467"/>
    <lineage>
        <taxon>Eukaryota</taxon>
        <taxon>Fungi</taxon>
        <taxon>Dikarya</taxon>
        <taxon>Ascomycota</taxon>
        <taxon>Pezizomycotina</taxon>
        <taxon>Sordariomycetes</taxon>
        <taxon>Hypocreomycetidae</taxon>
        <taxon>Glomerellales</taxon>
        <taxon>Glomerellaceae</taxon>
        <taxon>Colletotrichum</taxon>
        <taxon>Colletotrichum truncatum species complex</taxon>
    </lineage>
</organism>
<keyword evidence="1" id="KW-0560">Oxidoreductase</keyword>
<comment type="caution">
    <text evidence="1">The sequence shown here is derived from an EMBL/GenBank/DDBJ whole genome shotgun (WGS) entry which is preliminary data.</text>
</comment>
<keyword evidence="2" id="KW-1185">Reference proteome</keyword>
<dbReference type="Proteomes" id="UP000805649">
    <property type="component" value="Unassembled WGS sequence"/>
</dbReference>
<sequence length="133" mass="15072">MVREQLQHQNIEAYWKSKNSGYDVLVNDKEKGSIIINHGGIFINDGGILDNWKWPAISGLGKFEGVLLHIKVTERGLAGLPIYFLMLSPTCPISNNLILPVIESQAEWILNVVNRCHTNSMVEMSWKPLRMAR</sequence>
<protein>
    <submittedName>
        <fullName evidence="1">Phenylacetone monooxygenase</fullName>
    </submittedName>
</protein>
<reference evidence="1 2" key="1">
    <citation type="journal article" date="2020" name="Phytopathology">
        <title>Genome Sequence Resources of Colletotrichum truncatum, C. plurivorum, C. musicola, and C. sojae: Four Species Pathogenic to Soybean (Glycine max).</title>
        <authorList>
            <person name="Rogerio F."/>
            <person name="Boufleur T.R."/>
            <person name="Ciampi-Guillardi M."/>
            <person name="Sukno S.A."/>
            <person name="Thon M.R."/>
            <person name="Massola Junior N.S."/>
            <person name="Baroncelli R."/>
        </authorList>
    </citation>
    <scope>NUCLEOTIDE SEQUENCE [LARGE SCALE GENOMIC DNA]</scope>
    <source>
        <strain evidence="1 2">CMES1059</strain>
    </source>
</reference>
<dbReference type="EMBL" id="VUJX02000006">
    <property type="protein sequence ID" value="KAL0934681.1"/>
    <property type="molecule type" value="Genomic_DNA"/>
</dbReference>
<keyword evidence="1" id="KW-0503">Monooxygenase</keyword>
<gene>
    <name evidence="1" type="ORF">CTRU02_209272</name>
</gene>
<evidence type="ECO:0000313" key="2">
    <source>
        <dbReference type="Proteomes" id="UP000805649"/>
    </source>
</evidence>
<accession>A0ACC3YRV3</accession>
<name>A0ACC3YRV3_COLTU</name>